<organism evidence="3 4">
    <name type="scientific">Hymenobacter glacieicola</name>
    <dbReference type="NCBI Taxonomy" id="1562124"/>
    <lineage>
        <taxon>Bacteria</taxon>
        <taxon>Pseudomonadati</taxon>
        <taxon>Bacteroidota</taxon>
        <taxon>Cytophagia</taxon>
        <taxon>Cytophagales</taxon>
        <taxon>Hymenobacteraceae</taxon>
        <taxon>Hymenobacter</taxon>
    </lineage>
</organism>
<dbReference type="Gene3D" id="3.30.160.670">
    <property type="match status" value="1"/>
</dbReference>
<comment type="caution">
    <text evidence="3">The sequence shown here is derived from an EMBL/GenBank/DDBJ whole genome shotgun (WGS) entry which is preliminary data.</text>
</comment>
<feature type="chain" id="PRO_5045794360" description="DUF4136 domain-containing protein" evidence="1">
    <location>
        <begin position="19"/>
        <end position="181"/>
    </location>
</feature>
<dbReference type="RefSeq" id="WP_188558147.1">
    <property type="nucleotide sequence ID" value="NZ_BMGS01000006.1"/>
</dbReference>
<dbReference type="InterPro" id="IPR025411">
    <property type="entry name" value="DUF4136"/>
</dbReference>
<dbReference type="Pfam" id="PF13590">
    <property type="entry name" value="DUF4136"/>
    <property type="match status" value="1"/>
</dbReference>
<protein>
    <recommendedName>
        <fullName evidence="2">DUF4136 domain-containing protein</fullName>
    </recommendedName>
</protein>
<keyword evidence="1" id="KW-0732">Signal</keyword>
<feature type="domain" description="DUF4136" evidence="2">
    <location>
        <begin position="25"/>
        <end position="177"/>
    </location>
</feature>
<evidence type="ECO:0000313" key="4">
    <source>
        <dbReference type="Proteomes" id="UP000601361"/>
    </source>
</evidence>
<evidence type="ECO:0000259" key="2">
    <source>
        <dbReference type="Pfam" id="PF13590"/>
    </source>
</evidence>
<keyword evidence="4" id="KW-1185">Reference proteome</keyword>
<proteinExistence type="predicted"/>
<evidence type="ECO:0000256" key="1">
    <source>
        <dbReference type="SAM" id="SignalP"/>
    </source>
</evidence>
<reference evidence="4" key="1">
    <citation type="journal article" date="2019" name="Int. J. Syst. Evol. Microbiol.">
        <title>The Global Catalogue of Microorganisms (GCM) 10K type strain sequencing project: providing services to taxonomists for standard genome sequencing and annotation.</title>
        <authorList>
            <consortium name="The Broad Institute Genomics Platform"/>
            <consortium name="The Broad Institute Genome Sequencing Center for Infectious Disease"/>
            <person name="Wu L."/>
            <person name="Ma J."/>
        </authorList>
    </citation>
    <scope>NUCLEOTIDE SEQUENCE [LARGE SCALE GENOMIC DNA]</scope>
    <source>
        <strain evidence="4">CGMCC 1.12990</strain>
    </source>
</reference>
<name>A0ABQ1WW71_9BACT</name>
<dbReference type="PROSITE" id="PS51257">
    <property type="entry name" value="PROKAR_LIPOPROTEIN"/>
    <property type="match status" value="1"/>
</dbReference>
<dbReference type="EMBL" id="BMGS01000006">
    <property type="protein sequence ID" value="GGG47508.1"/>
    <property type="molecule type" value="Genomic_DNA"/>
</dbReference>
<feature type="signal peptide" evidence="1">
    <location>
        <begin position="1"/>
        <end position="18"/>
    </location>
</feature>
<accession>A0ABQ1WW71</accession>
<gene>
    <name evidence="3" type="ORF">GCM10011378_24610</name>
</gene>
<evidence type="ECO:0000313" key="3">
    <source>
        <dbReference type="EMBL" id="GGG47508.1"/>
    </source>
</evidence>
<sequence>MKKLLVAALLLTTAAACSPVRIESTTQTPGVDYSAYKTYNFLDVTARNEAAFAGGGVGIEELKQAVARELESRGYQRADAPDLWVNIGVVTEEKVQTRETNIQFDGPRYIGQRRYRWESQPVPVGSYREGTATVDIVDAARNVQIWQGVAASTLTKDPARLAARIDEGIAAMFEKYPVQPR</sequence>
<dbReference type="Proteomes" id="UP000601361">
    <property type="component" value="Unassembled WGS sequence"/>
</dbReference>